<evidence type="ECO:0000313" key="2">
    <source>
        <dbReference type="EMBL" id="UPM44631.1"/>
    </source>
</evidence>
<accession>A0A8U0A626</accession>
<sequence length="45" mass="4920">MNHTDDRLGRQNGLALGAALVSVTYTGFTVADSIYWVPPQLQEGR</sequence>
<proteinExistence type="predicted"/>
<evidence type="ECO:0000256" key="1">
    <source>
        <dbReference type="SAM" id="Phobius"/>
    </source>
</evidence>
<keyword evidence="1" id="KW-0812">Transmembrane</keyword>
<organism evidence="2 3">
    <name type="scientific">Halocatena salina</name>
    <dbReference type="NCBI Taxonomy" id="2934340"/>
    <lineage>
        <taxon>Archaea</taxon>
        <taxon>Methanobacteriati</taxon>
        <taxon>Methanobacteriota</taxon>
        <taxon>Stenosarchaea group</taxon>
        <taxon>Halobacteria</taxon>
        <taxon>Halobacteriales</taxon>
        <taxon>Natronomonadaceae</taxon>
        <taxon>Halocatena</taxon>
    </lineage>
</organism>
<dbReference type="RefSeq" id="WP_247995285.1">
    <property type="nucleotide sequence ID" value="NZ_CP096021.1"/>
</dbReference>
<gene>
    <name evidence="2" type="ORF">MW046_16440</name>
</gene>
<dbReference type="Proteomes" id="UP000831768">
    <property type="component" value="Plasmid unnamed2"/>
</dbReference>
<geneLocation type="plasmid" evidence="2 3">
    <name>unnamed2</name>
</geneLocation>
<name>A0A8U0A626_9EURY</name>
<protein>
    <submittedName>
        <fullName evidence="2">Uncharacterized protein</fullName>
    </submittedName>
</protein>
<feature type="transmembrane region" description="Helical" evidence="1">
    <location>
        <begin position="12"/>
        <end position="37"/>
    </location>
</feature>
<keyword evidence="1" id="KW-1133">Transmembrane helix</keyword>
<keyword evidence="1" id="KW-0472">Membrane</keyword>
<reference evidence="2" key="1">
    <citation type="submission" date="2022-04" db="EMBL/GenBank/DDBJ databases">
        <title>Halocatena sp. nov., isolated from a salt lake.</title>
        <authorList>
            <person name="Cui H.-L."/>
        </authorList>
    </citation>
    <scope>NUCLEOTIDE SEQUENCE</scope>
    <source>
        <strain evidence="2">AD-1</strain>
        <plasmid evidence="2">unnamed2</plasmid>
    </source>
</reference>
<dbReference type="AlphaFoldDB" id="A0A8U0A626"/>
<dbReference type="GeneID" id="71929669"/>
<evidence type="ECO:0000313" key="3">
    <source>
        <dbReference type="Proteomes" id="UP000831768"/>
    </source>
</evidence>
<keyword evidence="2" id="KW-0614">Plasmid</keyword>
<dbReference type="EMBL" id="CP096021">
    <property type="protein sequence ID" value="UPM44631.1"/>
    <property type="molecule type" value="Genomic_DNA"/>
</dbReference>
<dbReference type="KEGG" id="haad:MW046_16440"/>
<keyword evidence="3" id="KW-1185">Reference proteome</keyword>